<dbReference type="Proteomes" id="UP000287352">
    <property type="component" value="Unassembled WGS sequence"/>
</dbReference>
<dbReference type="Pfam" id="PF01510">
    <property type="entry name" value="Amidase_2"/>
    <property type="match status" value="1"/>
</dbReference>
<reference evidence="7" key="1">
    <citation type="submission" date="2018-12" db="EMBL/GenBank/DDBJ databases">
        <title>Tengunoibacter tsumagoiensis gen. nov., sp. nov., Dictyobacter kobayashii sp. nov., D. alpinus sp. nov., and D. joshuensis sp. nov. and description of Dictyobacteraceae fam. nov. within the order Ktedonobacterales isolated from Tengu-no-mugimeshi.</title>
        <authorList>
            <person name="Wang C.M."/>
            <person name="Zheng Y."/>
            <person name="Sakai Y."/>
            <person name="Toyoda A."/>
            <person name="Minakuchi Y."/>
            <person name="Abe K."/>
            <person name="Yokota A."/>
            <person name="Yabe S."/>
        </authorList>
    </citation>
    <scope>NUCLEOTIDE SEQUENCE [LARGE SCALE GENOMIC DNA]</scope>
    <source>
        <strain evidence="7">Uno3</strain>
    </source>
</reference>
<dbReference type="EC" id="3.5.1.28" evidence="2"/>
<evidence type="ECO:0000256" key="4">
    <source>
        <dbReference type="ARBA" id="ARBA00023316"/>
    </source>
</evidence>
<dbReference type="InterPro" id="IPR002502">
    <property type="entry name" value="Amidase_domain"/>
</dbReference>
<feature type="domain" description="N-acetylmuramoyl-L-alanine amidase" evidence="5">
    <location>
        <begin position="15"/>
        <end position="166"/>
    </location>
</feature>
<name>A0A402A0U1_9CHLR</name>
<dbReference type="EMBL" id="BIFR01000001">
    <property type="protein sequence ID" value="GCE12676.1"/>
    <property type="molecule type" value="Genomic_DNA"/>
</dbReference>
<dbReference type="SMART" id="SM00644">
    <property type="entry name" value="Ami_2"/>
    <property type="match status" value="1"/>
</dbReference>
<evidence type="ECO:0000256" key="3">
    <source>
        <dbReference type="ARBA" id="ARBA00022801"/>
    </source>
</evidence>
<keyword evidence="4" id="KW-0961">Cell wall biogenesis/degradation</keyword>
<dbReference type="PANTHER" id="PTHR30417:SF1">
    <property type="entry name" value="N-ACETYLMURAMOYL-L-ALANINE AMIDASE AMID"/>
    <property type="match status" value="1"/>
</dbReference>
<evidence type="ECO:0000259" key="5">
    <source>
        <dbReference type="SMART" id="SM00644"/>
    </source>
</evidence>
<accession>A0A402A0U1</accession>
<dbReference type="InterPro" id="IPR051206">
    <property type="entry name" value="NAMLAA_amidase_2"/>
</dbReference>
<dbReference type="AlphaFoldDB" id="A0A402A0U1"/>
<dbReference type="PANTHER" id="PTHR30417">
    <property type="entry name" value="N-ACETYLMURAMOYL-L-ALANINE AMIDASE AMID"/>
    <property type="match status" value="1"/>
</dbReference>
<dbReference type="SUPFAM" id="SSF55846">
    <property type="entry name" value="N-acetylmuramoyl-L-alanine amidase-like"/>
    <property type="match status" value="1"/>
</dbReference>
<comment type="catalytic activity">
    <reaction evidence="1">
        <text>Hydrolyzes the link between N-acetylmuramoyl residues and L-amino acid residues in certain cell-wall glycopeptides.</text>
        <dbReference type="EC" id="3.5.1.28"/>
    </reaction>
</comment>
<keyword evidence="7" id="KW-1185">Reference proteome</keyword>
<evidence type="ECO:0000313" key="7">
    <source>
        <dbReference type="Proteomes" id="UP000287352"/>
    </source>
</evidence>
<protein>
    <recommendedName>
        <fullName evidence="2">N-acetylmuramoyl-L-alanine amidase</fullName>
        <ecNumber evidence="2">3.5.1.28</ecNumber>
    </recommendedName>
</protein>
<dbReference type="GO" id="GO:0008745">
    <property type="term" value="F:N-acetylmuramoyl-L-alanine amidase activity"/>
    <property type="evidence" value="ECO:0007669"/>
    <property type="project" value="UniProtKB-EC"/>
</dbReference>
<evidence type="ECO:0000256" key="2">
    <source>
        <dbReference type="ARBA" id="ARBA00011901"/>
    </source>
</evidence>
<evidence type="ECO:0000313" key="6">
    <source>
        <dbReference type="EMBL" id="GCE12676.1"/>
    </source>
</evidence>
<sequence>MNADEEGVTVIPNQNYFPDRNGQKPLYVILHGTAGGTSAEAIANFFATTENTNNPVSSHYVIGQDGKVVQCVPESGGAWANGIFSAGHEPFWNTSINPNNSTISIEHCKPSSDNSDPLTSAQQAASFQLIQHICQRWKIPMRTADASGGITGHFSIDPVSRSRCPGNYPWDQLWSYLKGGGSMLQLTDPSVQPFFSDGGNGAWKCKNGVVLLGANLTFYRTYGGPGLLGLPLSNEIYPPQHPNTAIVPCERAIIIYDPNRSVDNPPISGPCYLLHIDSGLGQQLLAQSTNTALQTYINKLNQINTLSKLS</sequence>
<evidence type="ECO:0000256" key="1">
    <source>
        <dbReference type="ARBA" id="ARBA00001561"/>
    </source>
</evidence>
<dbReference type="GO" id="GO:0009254">
    <property type="term" value="P:peptidoglycan turnover"/>
    <property type="evidence" value="ECO:0007669"/>
    <property type="project" value="TreeGrafter"/>
</dbReference>
<dbReference type="GO" id="GO:0009253">
    <property type="term" value="P:peptidoglycan catabolic process"/>
    <property type="evidence" value="ECO:0007669"/>
    <property type="project" value="InterPro"/>
</dbReference>
<dbReference type="Gene3D" id="3.40.80.10">
    <property type="entry name" value="Peptidoglycan recognition protein-like"/>
    <property type="match status" value="1"/>
</dbReference>
<gene>
    <name evidence="6" type="ORF">KTT_25350</name>
</gene>
<comment type="caution">
    <text evidence="6">The sequence shown here is derived from an EMBL/GenBank/DDBJ whole genome shotgun (WGS) entry which is preliminary data.</text>
</comment>
<keyword evidence="3" id="KW-0378">Hydrolase</keyword>
<dbReference type="RefSeq" id="WP_161975463.1">
    <property type="nucleotide sequence ID" value="NZ_BIFR01000001.1"/>
</dbReference>
<organism evidence="6 7">
    <name type="scientific">Tengunoibacter tsumagoiensis</name>
    <dbReference type="NCBI Taxonomy" id="2014871"/>
    <lineage>
        <taxon>Bacteria</taxon>
        <taxon>Bacillati</taxon>
        <taxon>Chloroflexota</taxon>
        <taxon>Ktedonobacteria</taxon>
        <taxon>Ktedonobacterales</taxon>
        <taxon>Dictyobacteraceae</taxon>
        <taxon>Tengunoibacter</taxon>
    </lineage>
</organism>
<proteinExistence type="predicted"/>
<dbReference type="InterPro" id="IPR036505">
    <property type="entry name" value="Amidase/PGRP_sf"/>
</dbReference>
<dbReference type="CDD" id="cd06583">
    <property type="entry name" value="PGRP"/>
    <property type="match status" value="1"/>
</dbReference>
<dbReference type="GO" id="GO:0071555">
    <property type="term" value="P:cell wall organization"/>
    <property type="evidence" value="ECO:0007669"/>
    <property type="project" value="UniProtKB-KW"/>
</dbReference>